<proteinExistence type="predicted"/>
<protein>
    <recommendedName>
        <fullName evidence="4">Secreted protein</fullName>
    </recommendedName>
</protein>
<gene>
    <name evidence="2" type="ORF">N7509_008209</name>
</gene>
<dbReference type="AlphaFoldDB" id="A0A9X0B2E2"/>
<sequence>MRLLIFPLLAVFYAKHSIAGTLSIVDVGSQCMIWSNDNHGCTGHSTPFSLPNGEDCSKLGGKTKGESQNLPMVSVEACTTAKGLPAVWILLEKTGRITFFNKQGNISACTMSDGLKVGSMCEAVDPEVLRASTLH</sequence>
<dbReference type="EMBL" id="JAPZBU010000009">
    <property type="protein sequence ID" value="KAJ5385668.1"/>
    <property type="molecule type" value="Genomic_DNA"/>
</dbReference>
<reference evidence="2" key="1">
    <citation type="submission" date="2022-12" db="EMBL/GenBank/DDBJ databases">
        <authorList>
            <person name="Petersen C."/>
        </authorList>
    </citation>
    <scope>NUCLEOTIDE SEQUENCE</scope>
    <source>
        <strain evidence="2">IBT 29677</strain>
    </source>
</reference>
<comment type="caution">
    <text evidence="2">The sequence shown here is derived from an EMBL/GenBank/DDBJ whole genome shotgun (WGS) entry which is preliminary data.</text>
</comment>
<evidence type="ECO:0000313" key="3">
    <source>
        <dbReference type="Proteomes" id="UP001147747"/>
    </source>
</evidence>
<organism evidence="2 3">
    <name type="scientific">Penicillium cosmopolitanum</name>
    <dbReference type="NCBI Taxonomy" id="1131564"/>
    <lineage>
        <taxon>Eukaryota</taxon>
        <taxon>Fungi</taxon>
        <taxon>Dikarya</taxon>
        <taxon>Ascomycota</taxon>
        <taxon>Pezizomycotina</taxon>
        <taxon>Eurotiomycetes</taxon>
        <taxon>Eurotiomycetidae</taxon>
        <taxon>Eurotiales</taxon>
        <taxon>Aspergillaceae</taxon>
        <taxon>Penicillium</taxon>
    </lineage>
</organism>
<dbReference type="GeneID" id="81371826"/>
<feature type="chain" id="PRO_5040800578" description="Secreted protein" evidence="1">
    <location>
        <begin position="20"/>
        <end position="135"/>
    </location>
</feature>
<evidence type="ECO:0000256" key="1">
    <source>
        <dbReference type="SAM" id="SignalP"/>
    </source>
</evidence>
<keyword evidence="3" id="KW-1185">Reference proteome</keyword>
<keyword evidence="1" id="KW-0732">Signal</keyword>
<accession>A0A9X0B2E2</accession>
<dbReference type="RefSeq" id="XP_056483466.1">
    <property type="nucleotide sequence ID" value="XM_056632846.1"/>
</dbReference>
<evidence type="ECO:0008006" key="4">
    <source>
        <dbReference type="Google" id="ProtNLM"/>
    </source>
</evidence>
<name>A0A9X0B2E2_9EURO</name>
<dbReference type="Proteomes" id="UP001147747">
    <property type="component" value="Unassembled WGS sequence"/>
</dbReference>
<feature type="signal peptide" evidence="1">
    <location>
        <begin position="1"/>
        <end position="19"/>
    </location>
</feature>
<evidence type="ECO:0000313" key="2">
    <source>
        <dbReference type="EMBL" id="KAJ5385668.1"/>
    </source>
</evidence>
<reference evidence="2" key="2">
    <citation type="journal article" date="2023" name="IMA Fungus">
        <title>Comparative genomic study of the Penicillium genus elucidates a diverse pangenome and 15 lateral gene transfer events.</title>
        <authorList>
            <person name="Petersen C."/>
            <person name="Sorensen T."/>
            <person name="Nielsen M.R."/>
            <person name="Sondergaard T.E."/>
            <person name="Sorensen J.L."/>
            <person name="Fitzpatrick D.A."/>
            <person name="Frisvad J.C."/>
            <person name="Nielsen K.L."/>
        </authorList>
    </citation>
    <scope>NUCLEOTIDE SEQUENCE</scope>
    <source>
        <strain evidence="2">IBT 29677</strain>
    </source>
</reference>
<dbReference type="OrthoDB" id="4288742at2759"/>